<accession>A0A2T7EIU1</accession>
<dbReference type="AlphaFoldDB" id="A0A2T7EIU1"/>
<proteinExistence type="predicted"/>
<sequence>MSAIPQLQTDVSKETANIEHLTNRTCGKTSGGGEACTGRRRRRRWRISEHDELMTHLSVCSRLACHCSRGGRRAELRSLGQEASQVADMNEPHVAPPVAPSTAAKLVSSLPLALLHRGRRAPHHGPRRPTLKRQSAWKLLPRFGKSGPADRRGGRRRPTNGRRSQSRPGCCYMQISGL</sequence>
<evidence type="ECO:0000313" key="2">
    <source>
        <dbReference type="EMBL" id="PUZ67751.1"/>
    </source>
</evidence>
<dbReference type="Gramene" id="PUZ67751">
    <property type="protein sequence ID" value="PUZ67751"/>
    <property type="gene ID" value="GQ55_3G459500"/>
</dbReference>
<name>A0A2T7EIU1_9POAL</name>
<dbReference type="Proteomes" id="UP000244336">
    <property type="component" value="Chromosome 3"/>
</dbReference>
<evidence type="ECO:0000256" key="1">
    <source>
        <dbReference type="SAM" id="MobiDB-lite"/>
    </source>
</evidence>
<reference evidence="2 3" key="1">
    <citation type="submission" date="2018-04" db="EMBL/GenBank/DDBJ databases">
        <title>WGS assembly of Panicum hallii var. hallii HAL2.</title>
        <authorList>
            <person name="Lovell J."/>
            <person name="Jenkins J."/>
            <person name="Lowry D."/>
            <person name="Mamidi S."/>
            <person name="Sreedasyam A."/>
            <person name="Weng X."/>
            <person name="Barry K."/>
            <person name="Bonette J."/>
            <person name="Campitelli B."/>
            <person name="Daum C."/>
            <person name="Gordon S."/>
            <person name="Gould B."/>
            <person name="Lipzen A."/>
            <person name="MacQueen A."/>
            <person name="Palacio-Mejia J."/>
            <person name="Plott C."/>
            <person name="Shakirov E."/>
            <person name="Shu S."/>
            <person name="Yoshinaga Y."/>
            <person name="Zane M."/>
            <person name="Rokhsar D."/>
            <person name="Grimwood J."/>
            <person name="Schmutz J."/>
            <person name="Juenger T."/>
        </authorList>
    </citation>
    <scope>NUCLEOTIDE SEQUENCE [LARGE SCALE GENOMIC DNA]</scope>
    <source>
        <strain evidence="3">cv. HAL2</strain>
    </source>
</reference>
<organism evidence="2 3">
    <name type="scientific">Panicum hallii var. hallii</name>
    <dbReference type="NCBI Taxonomy" id="1504633"/>
    <lineage>
        <taxon>Eukaryota</taxon>
        <taxon>Viridiplantae</taxon>
        <taxon>Streptophyta</taxon>
        <taxon>Embryophyta</taxon>
        <taxon>Tracheophyta</taxon>
        <taxon>Spermatophyta</taxon>
        <taxon>Magnoliopsida</taxon>
        <taxon>Liliopsida</taxon>
        <taxon>Poales</taxon>
        <taxon>Poaceae</taxon>
        <taxon>PACMAD clade</taxon>
        <taxon>Panicoideae</taxon>
        <taxon>Panicodae</taxon>
        <taxon>Paniceae</taxon>
        <taxon>Panicinae</taxon>
        <taxon>Panicum</taxon>
        <taxon>Panicum sect. Panicum</taxon>
    </lineage>
</organism>
<gene>
    <name evidence="2" type="ORF">GQ55_3G459500</name>
</gene>
<keyword evidence="3" id="KW-1185">Reference proteome</keyword>
<protein>
    <submittedName>
        <fullName evidence="2">Uncharacterized protein</fullName>
    </submittedName>
</protein>
<dbReference type="EMBL" id="CM009751">
    <property type="protein sequence ID" value="PUZ67751.1"/>
    <property type="molecule type" value="Genomic_DNA"/>
</dbReference>
<evidence type="ECO:0000313" key="3">
    <source>
        <dbReference type="Proteomes" id="UP000244336"/>
    </source>
</evidence>
<feature type="region of interest" description="Disordered" evidence="1">
    <location>
        <begin position="141"/>
        <end position="168"/>
    </location>
</feature>